<reference evidence="2 3" key="1">
    <citation type="submission" date="2018-03" db="EMBL/GenBank/DDBJ databases">
        <title>Diversity of bacteria associated with corn roots inoculated with woodland soils in Canada, and Description of Pseudomonas aylmerense sp. nov.</title>
        <authorList>
            <person name="Tambong J.T."/>
            <person name="Xu R."/>
            <person name="Tchagang C."/>
        </authorList>
    </citation>
    <scope>NUCLEOTIDE SEQUENCE [LARGE SCALE GENOMIC DNA]</scope>
    <source>
        <strain evidence="2 3">S1E44</strain>
    </source>
</reference>
<feature type="chain" id="PRO_5015433441" description="Type VI secretion system protein VasI" evidence="1">
    <location>
        <begin position="19"/>
        <end position="195"/>
    </location>
</feature>
<evidence type="ECO:0000313" key="3">
    <source>
        <dbReference type="Proteomes" id="UP000240571"/>
    </source>
</evidence>
<dbReference type="Proteomes" id="UP000240571">
    <property type="component" value="Unassembled WGS sequence"/>
</dbReference>
<feature type="signal peptide" evidence="1">
    <location>
        <begin position="1"/>
        <end position="18"/>
    </location>
</feature>
<dbReference type="AlphaFoldDB" id="A0A2T4FIQ0"/>
<evidence type="ECO:0000313" key="2">
    <source>
        <dbReference type="EMBL" id="PTC23301.1"/>
    </source>
</evidence>
<sequence length="195" mass="21601">MRFIFLCGFLIISSPAFSADECVALSDDKKRLACYDMKYKPIDKTERVGKWIVSSEVSKVDDSQAVYLQVVSNESIEKRSGGSDTATLTLRCQERETSLLINLAGEFLADISGYGDVTYRIDNQKAETRAFTASTNNQSLGLWSGKKAIPMIKSLLDHDVMLVRATPYNQSPETVTFPITGLKGVIEPLRNACGW</sequence>
<comment type="caution">
    <text evidence="2">The sequence shown here is derived from an EMBL/GenBank/DDBJ whole genome shotgun (WGS) entry which is preliminary data.</text>
</comment>
<organism evidence="2 3">
    <name type="scientific">Pseudomonas aylmerensis</name>
    <dbReference type="NCBI Taxonomy" id="1869229"/>
    <lineage>
        <taxon>Bacteria</taxon>
        <taxon>Pseudomonadati</taxon>
        <taxon>Pseudomonadota</taxon>
        <taxon>Gammaproteobacteria</taxon>
        <taxon>Pseudomonadales</taxon>
        <taxon>Pseudomonadaceae</taxon>
        <taxon>Pseudomonas</taxon>
    </lineage>
</organism>
<dbReference type="EMBL" id="PYWW01000059">
    <property type="protein sequence ID" value="PTC23301.1"/>
    <property type="molecule type" value="Genomic_DNA"/>
</dbReference>
<name>A0A2T4FIQ0_9PSED</name>
<protein>
    <recommendedName>
        <fullName evidence="4">Type VI secretion system protein VasI</fullName>
    </recommendedName>
</protein>
<evidence type="ECO:0008006" key="4">
    <source>
        <dbReference type="Google" id="ProtNLM"/>
    </source>
</evidence>
<dbReference type="Pfam" id="PF11319">
    <property type="entry name" value="VasI"/>
    <property type="match status" value="1"/>
</dbReference>
<gene>
    <name evidence="2" type="ORF">C9382_31235</name>
</gene>
<proteinExistence type="predicted"/>
<dbReference type="InterPro" id="IPR017738">
    <property type="entry name" value="T6SS-assoc_VCA0118"/>
</dbReference>
<dbReference type="OrthoDB" id="7831428at2"/>
<evidence type="ECO:0000256" key="1">
    <source>
        <dbReference type="SAM" id="SignalP"/>
    </source>
</evidence>
<dbReference type="RefSeq" id="WP_083221316.1">
    <property type="nucleotide sequence ID" value="NZ_MAUE01000002.1"/>
</dbReference>
<keyword evidence="1" id="KW-0732">Signal</keyword>
<accession>A0A2T4FIQ0</accession>